<keyword evidence="1 3" id="KW-0853">WD repeat</keyword>
<dbReference type="Gene3D" id="2.130.10.10">
    <property type="entry name" value="YVTN repeat-like/Quinoprotein amine dehydrogenase"/>
    <property type="match status" value="1"/>
</dbReference>
<name>A0A5C2SGG8_9APHY</name>
<feature type="repeat" description="WD" evidence="3">
    <location>
        <begin position="1"/>
        <end position="32"/>
    </location>
</feature>
<evidence type="ECO:0000256" key="2">
    <source>
        <dbReference type="ARBA" id="ARBA00022737"/>
    </source>
</evidence>
<dbReference type="PROSITE" id="PS50294">
    <property type="entry name" value="WD_REPEATS_REGION"/>
    <property type="match status" value="1"/>
</dbReference>
<feature type="non-terminal residue" evidence="4">
    <location>
        <position position="251"/>
    </location>
</feature>
<dbReference type="OrthoDB" id="2752320at2759"/>
<dbReference type="PANTHER" id="PTHR19848:SF8">
    <property type="entry name" value="F-BOX AND WD REPEAT DOMAIN CONTAINING 7"/>
    <property type="match status" value="1"/>
</dbReference>
<sequence>ISFSPGAKYLATAATDNRICIWEIASRKLRSRYHGSSYALCFAWVPEGEGHLLCGMLDGYVVSLTFTPRTIRAQGLVIHTSAVEAIAVLGSRVASGSRRELRVWDWRADVTLKIGRWSLHRELEEPPIGYQEEVSIAHLHWIAAARLIRLVVVYVEHGVRVFDARTWKCLQDRQDVKPIARADVSVDDGRLAIANPLSGFGIYSLRSGDLIRAFGHEVGHKRATPVKFIESGKAIVGGTTVGEVNIWDIET</sequence>
<dbReference type="Proteomes" id="UP000313359">
    <property type="component" value="Unassembled WGS sequence"/>
</dbReference>
<dbReference type="AlphaFoldDB" id="A0A5C2SGG8"/>
<keyword evidence="2" id="KW-0677">Repeat</keyword>
<dbReference type="STRING" id="1328759.A0A5C2SGG8"/>
<evidence type="ECO:0000256" key="1">
    <source>
        <dbReference type="ARBA" id="ARBA00022574"/>
    </source>
</evidence>
<dbReference type="InterPro" id="IPR015943">
    <property type="entry name" value="WD40/YVTN_repeat-like_dom_sf"/>
</dbReference>
<gene>
    <name evidence="4" type="ORF">L227DRAFT_489768</name>
</gene>
<dbReference type="InterPro" id="IPR019775">
    <property type="entry name" value="WD40_repeat_CS"/>
</dbReference>
<dbReference type="EMBL" id="ML122266">
    <property type="protein sequence ID" value="RPD60446.1"/>
    <property type="molecule type" value="Genomic_DNA"/>
</dbReference>
<reference evidence="4" key="1">
    <citation type="journal article" date="2018" name="Genome Biol. Evol.">
        <title>Genomics and development of Lentinus tigrinus, a white-rot wood-decaying mushroom with dimorphic fruiting bodies.</title>
        <authorList>
            <person name="Wu B."/>
            <person name="Xu Z."/>
            <person name="Knudson A."/>
            <person name="Carlson A."/>
            <person name="Chen N."/>
            <person name="Kovaka S."/>
            <person name="LaButti K."/>
            <person name="Lipzen A."/>
            <person name="Pennachio C."/>
            <person name="Riley R."/>
            <person name="Schakwitz W."/>
            <person name="Umezawa K."/>
            <person name="Ohm R.A."/>
            <person name="Grigoriev I.V."/>
            <person name="Nagy L.G."/>
            <person name="Gibbons J."/>
            <person name="Hibbett D."/>
        </authorList>
    </citation>
    <scope>NUCLEOTIDE SEQUENCE [LARGE SCALE GENOMIC DNA]</scope>
    <source>
        <strain evidence="4">ALCF2SS1-6</strain>
    </source>
</reference>
<evidence type="ECO:0000313" key="5">
    <source>
        <dbReference type="Proteomes" id="UP000313359"/>
    </source>
</evidence>
<protein>
    <submittedName>
        <fullName evidence="4">WD40 repeat-like protein</fullName>
    </submittedName>
</protein>
<dbReference type="SUPFAM" id="SSF50978">
    <property type="entry name" value="WD40 repeat-like"/>
    <property type="match status" value="1"/>
</dbReference>
<dbReference type="PANTHER" id="PTHR19848">
    <property type="entry name" value="WD40 REPEAT PROTEIN"/>
    <property type="match status" value="1"/>
</dbReference>
<evidence type="ECO:0000256" key="3">
    <source>
        <dbReference type="PROSITE-ProRule" id="PRU00221"/>
    </source>
</evidence>
<dbReference type="PROSITE" id="PS50082">
    <property type="entry name" value="WD_REPEATS_2"/>
    <property type="match status" value="1"/>
</dbReference>
<dbReference type="InterPro" id="IPR036322">
    <property type="entry name" value="WD40_repeat_dom_sf"/>
</dbReference>
<proteinExistence type="predicted"/>
<evidence type="ECO:0000313" key="4">
    <source>
        <dbReference type="EMBL" id="RPD60446.1"/>
    </source>
</evidence>
<accession>A0A5C2SGG8</accession>
<dbReference type="Pfam" id="PF00400">
    <property type="entry name" value="WD40"/>
    <property type="match status" value="1"/>
</dbReference>
<keyword evidence="5" id="KW-1185">Reference proteome</keyword>
<feature type="non-terminal residue" evidence="4">
    <location>
        <position position="1"/>
    </location>
</feature>
<dbReference type="InterPro" id="IPR001680">
    <property type="entry name" value="WD40_rpt"/>
</dbReference>
<organism evidence="4 5">
    <name type="scientific">Lentinus tigrinus ALCF2SS1-6</name>
    <dbReference type="NCBI Taxonomy" id="1328759"/>
    <lineage>
        <taxon>Eukaryota</taxon>
        <taxon>Fungi</taxon>
        <taxon>Dikarya</taxon>
        <taxon>Basidiomycota</taxon>
        <taxon>Agaricomycotina</taxon>
        <taxon>Agaricomycetes</taxon>
        <taxon>Polyporales</taxon>
        <taxon>Polyporaceae</taxon>
        <taxon>Lentinus</taxon>
    </lineage>
</organism>
<dbReference type="PROSITE" id="PS00678">
    <property type="entry name" value="WD_REPEATS_1"/>
    <property type="match status" value="1"/>
</dbReference>